<feature type="domain" description="F-box" evidence="1">
    <location>
        <begin position="6"/>
        <end position="54"/>
    </location>
</feature>
<proteinExistence type="predicted"/>
<organism evidence="2 3">
    <name type="scientific">Meripilus lineatus</name>
    <dbReference type="NCBI Taxonomy" id="2056292"/>
    <lineage>
        <taxon>Eukaryota</taxon>
        <taxon>Fungi</taxon>
        <taxon>Dikarya</taxon>
        <taxon>Basidiomycota</taxon>
        <taxon>Agaricomycotina</taxon>
        <taxon>Agaricomycetes</taxon>
        <taxon>Polyporales</taxon>
        <taxon>Meripilaceae</taxon>
        <taxon>Meripilus</taxon>
    </lineage>
</organism>
<comment type="caution">
    <text evidence="2">The sequence shown here is derived from an EMBL/GenBank/DDBJ whole genome shotgun (WGS) entry which is preliminary data.</text>
</comment>
<dbReference type="PROSITE" id="PS50181">
    <property type="entry name" value="FBOX"/>
    <property type="match status" value="1"/>
</dbReference>
<dbReference type="AlphaFoldDB" id="A0AAD5VA04"/>
<reference evidence="2" key="1">
    <citation type="submission" date="2022-07" db="EMBL/GenBank/DDBJ databases">
        <title>Genome Sequence of Physisporinus lineatus.</title>
        <authorList>
            <person name="Buettner E."/>
        </authorList>
    </citation>
    <scope>NUCLEOTIDE SEQUENCE</scope>
    <source>
        <strain evidence="2">VT162</strain>
    </source>
</reference>
<protein>
    <recommendedName>
        <fullName evidence="1">F-box domain-containing protein</fullName>
    </recommendedName>
</protein>
<dbReference type="Proteomes" id="UP001212997">
    <property type="component" value="Unassembled WGS sequence"/>
</dbReference>
<dbReference type="Pfam" id="PF12937">
    <property type="entry name" value="F-box-like"/>
    <property type="match status" value="1"/>
</dbReference>
<dbReference type="SUPFAM" id="SSF81383">
    <property type="entry name" value="F-box domain"/>
    <property type="match status" value="1"/>
</dbReference>
<gene>
    <name evidence="2" type="ORF">NLI96_g1617</name>
</gene>
<evidence type="ECO:0000313" key="3">
    <source>
        <dbReference type="Proteomes" id="UP001212997"/>
    </source>
</evidence>
<accession>A0AAD5VA04</accession>
<name>A0AAD5VA04_9APHY</name>
<dbReference type="EMBL" id="JANAWD010000032">
    <property type="protein sequence ID" value="KAJ3490133.1"/>
    <property type="molecule type" value="Genomic_DNA"/>
</dbReference>
<sequence>MPTSATNALSSIPSEVTERILIYSCPRGVASFAQTCRDHRKLVYNEYQYLWRELFLTYPFDDPRSSTPHLEPDCLPAVDWKQELQKRIKAEYVVASGRTDEALDDALETVIGAIAVSPPAEAPVSHNIVWAERHLISAPFLRSDQLSSTQTTLRSRIRAYLALSHEEEKIDQSKTRLRSLRAEARCFVYDLGNYSKETRWGPFLNKKGNLEINWEHVEKIVHVIVFNMRDMIPDWQKLCPKVGLEMTRAHTAPVNPERDPKDWAGIGGLWRRYISFMDYRELFAFNSSRGTLRQTFFEEHHTCEAIMVIDMHLTIIENDMPPSPADHPDFPRLHFKGIASEKGASSLDAAQAHGEGFVHRLKNGVILWHFPQWSAEAVQLGGLCSAAGVVGIWSGVAHQPGDPAGPFLMWKLDDGTTQVHLQVETKS</sequence>
<keyword evidence="3" id="KW-1185">Reference proteome</keyword>
<dbReference type="Gene3D" id="1.20.1280.50">
    <property type="match status" value="1"/>
</dbReference>
<dbReference type="CDD" id="cd09917">
    <property type="entry name" value="F-box_SF"/>
    <property type="match status" value="1"/>
</dbReference>
<dbReference type="InterPro" id="IPR036047">
    <property type="entry name" value="F-box-like_dom_sf"/>
</dbReference>
<evidence type="ECO:0000313" key="2">
    <source>
        <dbReference type="EMBL" id="KAJ3490133.1"/>
    </source>
</evidence>
<dbReference type="InterPro" id="IPR001810">
    <property type="entry name" value="F-box_dom"/>
</dbReference>
<evidence type="ECO:0000259" key="1">
    <source>
        <dbReference type="PROSITE" id="PS50181"/>
    </source>
</evidence>